<dbReference type="InterPro" id="IPR017932">
    <property type="entry name" value="GATase_2_dom"/>
</dbReference>
<dbReference type="Pfam" id="PF13537">
    <property type="entry name" value="GATase_7"/>
    <property type="match status" value="1"/>
</dbReference>
<comment type="pathway">
    <text evidence="1">Amino-acid biosynthesis; L-asparagine biosynthesis; L-asparagine from L-aspartate (L-Gln route): step 1/1.</text>
</comment>
<dbReference type="GO" id="GO:0005524">
    <property type="term" value="F:ATP binding"/>
    <property type="evidence" value="ECO:0007669"/>
    <property type="project" value="UniProtKB-KW"/>
</dbReference>
<evidence type="ECO:0000256" key="4">
    <source>
        <dbReference type="ARBA" id="ARBA00022840"/>
    </source>
</evidence>
<dbReference type="SUPFAM" id="SSF56235">
    <property type="entry name" value="N-terminal nucleophile aminohydrolases (Ntn hydrolases)"/>
    <property type="match status" value="1"/>
</dbReference>
<dbReference type="Gene3D" id="3.40.50.620">
    <property type="entry name" value="HUPs"/>
    <property type="match status" value="1"/>
</dbReference>
<comment type="caution">
    <text evidence="9">The sequence shown here is derived from an EMBL/GenBank/DDBJ whole genome shotgun (WGS) entry which is preliminary data.</text>
</comment>
<evidence type="ECO:0000259" key="7">
    <source>
        <dbReference type="Pfam" id="PF00733"/>
    </source>
</evidence>
<dbReference type="GO" id="GO:0005829">
    <property type="term" value="C:cytosol"/>
    <property type="evidence" value="ECO:0007669"/>
    <property type="project" value="TreeGrafter"/>
</dbReference>
<evidence type="ECO:0000256" key="1">
    <source>
        <dbReference type="ARBA" id="ARBA00005187"/>
    </source>
</evidence>
<dbReference type="GO" id="GO:0006529">
    <property type="term" value="P:asparagine biosynthetic process"/>
    <property type="evidence" value="ECO:0007669"/>
    <property type="project" value="UniProtKB-KW"/>
</dbReference>
<dbReference type="Proteomes" id="UP000603545">
    <property type="component" value="Unassembled WGS sequence"/>
</dbReference>
<evidence type="ECO:0000256" key="6">
    <source>
        <dbReference type="PIRSR" id="PIRSR001589-3"/>
    </source>
</evidence>
<keyword evidence="3" id="KW-0547">Nucleotide-binding</keyword>
<accession>A0A8J6N5C2</accession>
<evidence type="ECO:0000259" key="8">
    <source>
        <dbReference type="Pfam" id="PF13537"/>
    </source>
</evidence>
<organism evidence="9 10">
    <name type="scientific">Candidatus Desulfaltia bathyphila</name>
    <dbReference type="NCBI Taxonomy" id="2841697"/>
    <lineage>
        <taxon>Bacteria</taxon>
        <taxon>Pseudomonadati</taxon>
        <taxon>Thermodesulfobacteriota</taxon>
        <taxon>Desulfobacteria</taxon>
        <taxon>Desulfobacterales</taxon>
        <taxon>Desulfobacterales incertae sedis</taxon>
        <taxon>Candidatus Desulfaltia</taxon>
    </lineage>
</organism>
<evidence type="ECO:0000313" key="10">
    <source>
        <dbReference type="Proteomes" id="UP000603545"/>
    </source>
</evidence>
<dbReference type="InterPro" id="IPR014729">
    <property type="entry name" value="Rossmann-like_a/b/a_fold"/>
</dbReference>
<dbReference type="Gene3D" id="3.60.20.10">
    <property type="entry name" value="Glutamine Phosphoribosylpyrophosphate, subunit 1, domain 1"/>
    <property type="match status" value="1"/>
</dbReference>
<keyword evidence="4" id="KW-0067">ATP-binding</keyword>
<dbReference type="SUPFAM" id="SSF52402">
    <property type="entry name" value="Adenine nucleotide alpha hydrolases-like"/>
    <property type="match status" value="1"/>
</dbReference>
<dbReference type="InterPro" id="IPR001962">
    <property type="entry name" value="Asn_synthase"/>
</dbReference>
<proteinExistence type="predicted"/>
<name>A0A8J6N5C2_9BACT</name>
<feature type="domain" description="Asparagine synthetase" evidence="7">
    <location>
        <begin position="374"/>
        <end position="469"/>
    </location>
</feature>
<feature type="site" description="Important for beta-aspartyl-AMP intermediate formation" evidence="6">
    <location>
        <position position="343"/>
    </location>
</feature>
<protein>
    <recommendedName>
        <fullName evidence="5">Glutamine-dependent asparagine synthetase</fullName>
    </recommendedName>
</protein>
<dbReference type="EMBL" id="JACNLL010000058">
    <property type="protein sequence ID" value="MBC8199654.1"/>
    <property type="molecule type" value="Genomic_DNA"/>
</dbReference>
<evidence type="ECO:0000256" key="3">
    <source>
        <dbReference type="ARBA" id="ARBA00022741"/>
    </source>
</evidence>
<feature type="domain" description="Glutamine amidotransferase type-2" evidence="8">
    <location>
        <begin position="105"/>
        <end position="166"/>
    </location>
</feature>
<sequence>MSGFAVTFNNNDCSELEDMIRRIDYRGPYIFGKFEYSCIMMAQKYLRADIALEKENMSETWNNMVPAFDQDFPELRICYDGQMGHWKKYAKACGVPNGPFREERLFLRLYREHGIKMFDCLDDAIFAFVISDGKKFFAARDLLGIKTLFYGKKDNMLYLGSELKSIIGFTDEVYEFPPGHYMDQTGQITCFAKLPNTPPAPMRTDIDEITAAVRDIINRSFHNRIDFSVETGSLLSGGIDSSVVTAIAGRAYRKKFGKNARIKTFALGVGESEDIECARVMADFIGSDHHELIVDLEQIMDVLPEVIYYLESFDPSLVRSSVPNYLISRYAGKEGIEVLLSGEGSDEVFCGYQYFKNFSTQELFARQMECIGFLHNNASLRLDRMNLCNSIRVVAPLISGELLNYAMSIPPEYKLRPDGKQKIEKWIFRKAFEDVLPEEIVWRLKQEFSQGSGSADVLSTLFEEFITDDEFSAERKKHPVVRNKEELFYFRIFAENFGTGKAVETVGQWISL</sequence>
<dbReference type="PANTHER" id="PTHR11772:SF23">
    <property type="entry name" value="ASPARAGINE SYNTHETASE [GLUTAMINE-HYDROLYZING]"/>
    <property type="match status" value="1"/>
</dbReference>
<dbReference type="InterPro" id="IPR029055">
    <property type="entry name" value="Ntn_hydrolases_N"/>
</dbReference>
<dbReference type="Pfam" id="PF00733">
    <property type="entry name" value="Asn_synthase"/>
    <property type="match status" value="2"/>
</dbReference>
<dbReference type="InterPro" id="IPR050795">
    <property type="entry name" value="Asn_Synthetase"/>
</dbReference>
<evidence type="ECO:0000256" key="2">
    <source>
        <dbReference type="ARBA" id="ARBA00022598"/>
    </source>
</evidence>
<reference evidence="9 10" key="1">
    <citation type="submission" date="2020-08" db="EMBL/GenBank/DDBJ databases">
        <title>Bridging the membrane lipid divide: bacteria of the FCB group superphylum have the potential to synthesize archaeal ether lipids.</title>
        <authorList>
            <person name="Villanueva L."/>
            <person name="Von Meijenfeldt F.A.B."/>
            <person name="Westbye A.B."/>
            <person name="Yadav S."/>
            <person name="Hopmans E.C."/>
            <person name="Dutilh B.E."/>
            <person name="Sinninghe Damste J.S."/>
        </authorList>
    </citation>
    <scope>NUCLEOTIDE SEQUENCE [LARGE SCALE GENOMIC DNA]</scope>
    <source>
        <strain evidence="9">NIOZ-UU82</strain>
    </source>
</reference>
<dbReference type="GO" id="GO:0004066">
    <property type="term" value="F:asparagine synthase (glutamine-hydrolyzing) activity"/>
    <property type="evidence" value="ECO:0007669"/>
    <property type="project" value="UniProtKB-EC"/>
</dbReference>
<dbReference type="CDD" id="cd01991">
    <property type="entry name" value="Asn_synthase_B_C"/>
    <property type="match status" value="1"/>
</dbReference>
<keyword evidence="2" id="KW-0436">Ligase</keyword>
<dbReference type="PANTHER" id="PTHR11772">
    <property type="entry name" value="ASPARAGINE SYNTHETASE"/>
    <property type="match status" value="1"/>
</dbReference>
<gene>
    <name evidence="9" type="ORF">H8E80_06370</name>
</gene>
<feature type="domain" description="Asparagine synthetase" evidence="7">
    <location>
        <begin position="213"/>
        <end position="359"/>
    </location>
</feature>
<dbReference type="AlphaFoldDB" id="A0A8J6N5C2"/>
<evidence type="ECO:0000313" key="9">
    <source>
        <dbReference type="EMBL" id="MBC8199654.1"/>
    </source>
</evidence>
<evidence type="ECO:0000256" key="5">
    <source>
        <dbReference type="ARBA" id="ARBA00030234"/>
    </source>
</evidence>